<evidence type="ECO:0000313" key="9">
    <source>
        <dbReference type="Proteomes" id="UP000694888"/>
    </source>
</evidence>
<evidence type="ECO:0000256" key="1">
    <source>
        <dbReference type="ARBA" id="ARBA00004127"/>
    </source>
</evidence>
<keyword evidence="5 7" id="KW-0472">Membrane</keyword>
<dbReference type="Pfam" id="PF15982">
    <property type="entry name" value="TMEM135_C_rich"/>
    <property type="match status" value="1"/>
</dbReference>
<evidence type="ECO:0000256" key="2">
    <source>
        <dbReference type="ARBA" id="ARBA00008924"/>
    </source>
</evidence>
<feature type="compositionally biased region" description="Polar residues" evidence="6">
    <location>
        <begin position="281"/>
        <end position="296"/>
    </location>
</feature>
<dbReference type="InterPro" id="IPR026749">
    <property type="entry name" value="Tmem135"/>
</dbReference>
<dbReference type="PANTHER" id="PTHR12459">
    <property type="entry name" value="TRANSMEMBRANE PROTEIN 135-RELATED"/>
    <property type="match status" value="1"/>
</dbReference>
<feature type="transmembrane region" description="Helical" evidence="7">
    <location>
        <begin position="388"/>
        <end position="408"/>
    </location>
</feature>
<feature type="transmembrane region" description="Helical" evidence="7">
    <location>
        <begin position="233"/>
        <end position="253"/>
    </location>
</feature>
<gene>
    <name evidence="10" type="primary">LOC101851008</name>
</gene>
<evidence type="ECO:0000256" key="4">
    <source>
        <dbReference type="ARBA" id="ARBA00022989"/>
    </source>
</evidence>
<keyword evidence="4 7" id="KW-1133">Transmembrane helix</keyword>
<comment type="similarity">
    <text evidence="2">Belongs to the TMEM135 family.</text>
</comment>
<feature type="transmembrane region" description="Helical" evidence="7">
    <location>
        <begin position="428"/>
        <end position="447"/>
    </location>
</feature>
<keyword evidence="3 7" id="KW-0812">Transmembrane</keyword>
<evidence type="ECO:0000256" key="6">
    <source>
        <dbReference type="SAM" id="MobiDB-lite"/>
    </source>
</evidence>
<evidence type="ECO:0000256" key="7">
    <source>
        <dbReference type="SAM" id="Phobius"/>
    </source>
</evidence>
<keyword evidence="9" id="KW-1185">Reference proteome</keyword>
<feature type="transmembrane region" description="Helical" evidence="7">
    <location>
        <begin position="183"/>
        <end position="201"/>
    </location>
</feature>
<dbReference type="RefSeq" id="XP_012943394.2">
    <property type="nucleotide sequence ID" value="XM_013087940.2"/>
</dbReference>
<proteinExistence type="inferred from homology"/>
<dbReference type="PANTHER" id="PTHR12459:SF15">
    <property type="entry name" value="TRANSMEMBRANE PROTEIN 135"/>
    <property type="match status" value="1"/>
</dbReference>
<evidence type="ECO:0000259" key="8">
    <source>
        <dbReference type="Pfam" id="PF15982"/>
    </source>
</evidence>
<sequence length="580" mass="64732">MPEVLAGRLLCLVTGAGGESPPRRAAKVRFHASRVVRPPSQKAEYSRPSSLPSTFCRNRTPVSQHGRGHTSFHWMILHSARDSNMAIFSKPVTVSYTCYELGHCWTPYCTTASLDVMKVVFKEALKIYGTLYLVAGLLRRRGPRYYVKKFIPETLRSSAFLTINGTLFISMFCVWRRLVGFYFLQNIFVCGSPLCMLAILVEDKKRRSPLALYLTNLAIETGYRMLMERGIVAAVPYGEVYLFSAVSAVYLYLFRKKNGLSESAESLFRFFVGGVEIPKKTPTSPTQKRPLSSSHAPNMAPIQEQNAGIPEHDRASSPASSPPKKESSAKFALLRWARGVPFLASLMDEVEGQRRLLLKWLEAFPRHPCCPHAHSCVSYVLKGGARMFTLGYVVQAGLSTVSALTALVKKPAMIKSVLFSKLNLKLAAFLGGYSSIFAAVNCVLRWVRNKDSEIHGAIAGALAGLSLRFYRSVTIALYAATKLVEILYFKGIDSYGFPHIKCADVFIYAFSTAFIFHAAVMEPHTLRPGYWKFLLKVTDNKFAQMNRQLLEPFGVNSAKIAPDYWPNYDPAFTSLARPKS</sequence>
<feature type="region of interest" description="Disordered" evidence="6">
    <location>
        <begin position="280"/>
        <end position="299"/>
    </location>
</feature>
<dbReference type="Proteomes" id="UP000694888">
    <property type="component" value="Unplaced"/>
</dbReference>
<comment type="subcellular location">
    <subcellularLocation>
        <location evidence="1">Endomembrane system</location>
        <topology evidence="1">Multi-pass membrane protein</topology>
    </subcellularLocation>
</comment>
<evidence type="ECO:0000313" key="10">
    <source>
        <dbReference type="RefSeq" id="XP_012943394.2"/>
    </source>
</evidence>
<organism evidence="9 10">
    <name type="scientific">Aplysia californica</name>
    <name type="common">California sea hare</name>
    <dbReference type="NCBI Taxonomy" id="6500"/>
    <lineage>
        <taxon>Eukaryota</taxon>
        <taxon>Metazoa</taxon>
        <taxon>Spiralia</taxon>
        <taxon>Lophotrochozoa</taxon>
        <taxon>Mollusca</taxon>
        <taxon>Gastropoda</taxon>
        <taxon>Heterobranchia</taxon>
        <taxon>Euthyneura</taxon>
        <taxon>Tectipleura</taxon>
        <taxon>Aplysiida</taxon>
        <taxon>Aplysioidea</taxon>
        <taxon>Aplysiidae</taxon>
        <taxon>Aplysia</taxon>
    </lineage>
</organism>
<accession>A0ABM1A9H6</accession>
<dbReference type="InterPro" id="IPR031926">
    <property type="entry name" value="TMEM135_N"/>
</dbReference>
<protein>
    <submittedName>
        <fullName evidence="10">Transmembrane protein 135</fullName>
    </submittedName>
</protein>
<feature type="domain" description="Transmembrane protein 135 N-terminal" evidence="8">
    <location>
        <begin position="96"/>
        <end position="225"/>
    </location>
</feature>
<dbReference type="GeneID" id="101851008"/>
<evidence type="ECO:0000256" key="5">
    <source>
        <dbReference type="ARBA" id="ARBA00023136"/>
    </source>
</evidence>
<name>A0ABM1A9H6_APLCA</name>
<evidence type="ECO:0000256" key="3">
    <source>
        <dbReference type="ARBA" id="ARBA00022692"/>
    </source>
</evidence>
<reference evidence="10" key="1">
    <citation type="submission" date="2025-08" db="UniProtKB">
        <authorList>
            <consortium name="RefSeq"/>
        </authorList>
    </citation>
    <scope>IDENTIFICATION</scope>
</reference>